<dbReference type="PANTHER" id="PTHR46494:SF1">
    <property type="entry name" value="CORA FAMILY METAL ION TRANSPORTER (EUROFUNG)"/>
    <property type="match status" value="1"/>
</dbReference>
<dbReference type="GO" id="GO:0050897">
    <property type="term" value="F:cobalt ion binding"/>
    <property type="evidence" value="ECO:0007669"/>
    <property type="project" value="TreeGrafter"/>
</dbReference>
<dbReference type="PANTHER" id="PTHR46494">
    <property type="entry name" value="CORA FAMILY METAL ION TRANSPORTER (EUROFUNG)"/>
    <property type="match status" value="1"/>
</dbReference>
<evidence type="ECO:0000313" key="5">
    <source>
        <dbReference type="Proteomes" id="UP000077002"/>
    </source>
</evidence>
<dbReference type="SUPFAM" id="SSF143865">
    <property type="entry name" value="CorA soluble domain-like"/>
    <property type="match status" value="1"/>
</dbReference>
<feature type="region of interest" description="Disordered" evidence="2">
    <location>
        <begin position="116"/>
        <end position="169"/>
    </location>
</feature>
<feature type="region of interest" description="Disordered" evidence="2">
    <location>
        <begin position="1"/>
        <end position="20"/>
    </location>
</feature>
<reference evidence="4 5" key="1">
    <citation type="submission" date="2016-03" db="EMBL/GenBank/DDBJ databases">
        <title>Draft genome sequence of the Fonsecaea monophora CBS 269.37.</title>
        <authorList>
            <person name="Bombassaro A."/>
            <person name="Vinicius W.A."/>
            <person name="De Hoog S."/>
            <person name="Sun J."/>
            <person name="Souza E.M."/>
            <person name="Raittz R.T."/>
            <person name="Costa F."/>
            <person name="Leao A.C."/>
            <person name="Tadra-Sfeir M.Z."/>
            <person name="Baura V."/>
            <person name="Balsanelli E."/>
            <person name="Pedrosa F.O."/>
            <person name="Moreno L.F."/>
            <person name="Steffens M.B."/>
            <person name="Xi L."/>
            <person name="Bocca A.L."/>
            <person name="Felipe M.S."/>
            <person name="Teixeira M."/>
            <person name="Telles Filho F.Q."/>
            <person name="Azevedo C.M."/>
            <person name="Gomes R."/>
            <person name="Vicente V.A."/>
        </authorList>
    </citation>
    <scope>NUCLEOTIDE SEQUENCE [LARGE SCALE GENOMIC DNA]</scope>
    <source>
        <strain evidence="4 5">CBS 269.37</strain>
    </source>
</reference>
<evidence type="ECO:0008006" key="6">
    <source>
        <dbReference type="Google" id="ProtNLM"/>
    </source>
</evidence>
<name>A0A177FPN8_9EURO</name>
<comment type="subcellular location">
    <subcellularLocation>
        <location evidence="1">Cell membrane</location>
        <topology evidence="1">Multi-pass membrane protein</topology>
    </subcellularLocation>
</comment>
<dbReference type="EMBL" id="LVKK01000001">
    <property type="protein sequence ID" value="OAG45731.1"/>
    <property type="molecule type" value="Genomic_DNA"/>
</dbReference>
<proteinExistence type="predicted"/>
<gene>
    <name evidence="4" type="ORF">AYO21_00367</name>
</gene>
<feature type="transmembrane region" description="Helical" evidence="3">
    <location>
        <begin position="576"/>
        <end position="599"/>
    </location>
</feature>
<dbReference type="OrthoDB" id="5430812at2759"/>
<dbReference type="GeneID" id="34595549"/>
<dbReference type="RefSeq" id="XP_022517683.1">
    <property type="nucleotide sequence ID" value="XM_022650357.1"/>
</dbReference>
<dbReference type="GO" id="GO:0015087">
    <property type="term" value="F:cobalt ion transmembrane transporter activity"/>
    <property type="evidence" value="ECO:0007669"/>
    <property type="project" value="TreeGrafter"/>
</dbReference>
<sequence>MAQPQPQLQPQPHPHSQQVYDLDDDTAFNTCEARLQHAATENFIVSFDSTEARCAVDIDREAALAWLEQPDRRNGSQSQALWLNFWASESQKPIIEEVAKKYDLSPRLAGLLCQAITSPGQDHERETKKKSVVGSTDSEDNTSRSSTSARQKIPKTPPPPPATTDVEKGVPLHHSTPLLEHQHQQAGIDPRDLEGLTFHRVVRNLWHFCSVDFGRRYIYIGFNALYSLPRPTKDTANVDDDDDDDDDDGGAPPEDDAANNTSRHAGRDSSKPPGQRIWSSLLICDDGTVVSVFERPPPNEPHHVSRRNVLNVFHHLSKQHNKDSSRDALMKVRVRWNEYSSSANTAAGYDPKEAASLLFYYLFDDWVSTYRLIARLDHPYRRELEEMQQLMFKAADVSHVKKVHEIGTQLTVLKLMYESYEWIVSRLLHSQRLAMDANSLLLQPRGTFQDHNHDLKLGHHTPTSQLAPYEEGFLADDSRSNVKLSFSAVARFERLLGRIRLYALTEIDECIKQKESLVLMNFNLVALKESQAVERLTRTTILLAKATILFLPVSLMTAYFSIQLPEIAEKYSLKTYWLSFLVVSILSILFLVVFGVTTHTLEGQTVYRSITSIVGRAIFDASKRRKRKTQ</sequence>
<evidence type="ECO:0000256" key="1">
    <source>
        <dbReference type="ARBA" id="ARBA00004651"/>
    </source>
</evidence>
<keyword evidence="3" id="KW-0472">Membrane</keyword>
<feature type="compositionally biased region" description="Acidic residues" evidence="2">
    <location>
        <begin position="237"/>
        <end position="257"/>
    </location>
</feature>
<keyword evidence="3" id="KW-0812">Transmembrane</keyword>
<evidence type="ECO:0000256" key="2">
    <source>
        <dbReference type="SAM" id="MobiDB-lite"/>
    </source>
</evidence>
<dbReference type="GO" id="GO:0005886">
    <property type="term" value="C:plasma membrane"/>
    <property type="evidence" value="ECO:0007669"/>
    <property type="project" value="UniProtKB-SubCell"/>
</dbReference>
<keyword evidence="5" id="KW-1185">Reference proteome</keyword>
<dbReference type="GO" id="GO:0000287">
    <property type="term" value="F:magnesium ion binding"/>
    <property type="evidence" value="ECO:0007669"/>
    <property type="project" value="TreeGrafter"/>
</dbReference>
<keyword evidence="3" id="KW-1133">Transmembrane helix</keyword>
<evidence type="ECO:0000256" key="3">
    <source>
        <dbReference type="SAM" id="Phobius"/>
    </source>
</evidence>
<comment type="caution">
    <text evidence="4">The sequence shown here is derived from an EMBL/GenBank/DDBJ whole genome shotgun (WGS) entry which is preliminary data.</text>
</comment>
<feature type="transmembrane region" description="Helical" evidence="3">
    <location>
        <begin position="542"/>
        <end position="564"/>
    </location>
</feature>
<dbReference type="Proteomes" id="UP000077002">
    <property type="component" value="Unassembled WGS sequence"/>
</dbReference>
<feature type="region of interest" description="Disordered" evidence="2">
    <location>
        <begin position="230"/>
        <end position="275"/>
    </location>
</feature>
<dbReference type="AlphaFoldDB" id="A0A177FPN8"/>
<dbReference type="GO" id="GO:0015095">
    <property type="term" value="F:magnesium ion transmembrane transporter activity"/>
    <property type="evidence" value="ECO:0007669"/>
    <property type="project" value="TreeGrafter"/>
</dbReference>
<protein>
    <recommendedName>
        <fullName evidence="6">ADP-ribosylation factor</fullName>
    </recommendedName>
</protein>
<organism evidence="4 5">
    <name type="scientific">Fonsecaea monophora</name>
    <dbReference type="NCBI Taxonomy" id="254056"/>
    <lineage>
        <taxon>Eukaryota</taxon>
        <taxon>Fungi</taxon>
        <taxon>Dikarya</taxon>
        <taxon>Ascomycota</taxon>
        <taxon>Pezizomycotina</taxon>
        <taxon>Eurotiomycetes</taxon>
        <taxon>Chaetothyriomycetidae</taxon>
        <taxon>Chaetothyriales</taxon>
        <taxon>Herpotrichiellaceae</taxon>
        <taxon>Fonsecaea</taxon>
    </lineage>
</organism>
<dbReference type="InterPro" id="IPR045861">
    <property type="entry name" value="CorA_cytoplasmic_dom"/>
</dbReference>
<evidence type="ECO:0000313" key="4">
    <source>
        <dbReference type="EMBL" id="OAG45731.1"/>
    </source>
</evidence>
<accession>A0A177FPN8</accession>